<dbReference type="AlphaFoldDB" id="A0AAV7MXZ7"/>
<gene>
    <name evidence="2" type="ORF">NDU88_005982</name>
</gene>
<feature type="signal peptide" evidence="1">
    <location>
        <begin position="1"/>
        <end position="18"/>
    </location>
</feature>
<organism evidence="2 3">
    <name type="scientific">Pleurodeles waltl</name>
    <name type="common">Iberian ribbed newt</name>
    <dbReference type="NCBI Taxonomy" id="8319"/>
    <lineage>
        <taxon>Eukaryota</taxon>
        <taxon>Metazoa</taxon>
        <taxon>Chordata</taxon>
        <taxon>Craniata</taxon>
        <taxon>Vertebrata</taxon>
        <taxon>Euteleostomi</taxon>
        <taxon>Amphibia</taxon>
        <taxon>Batrachia</taxon>
        <taxon>Caudata</taxon>
        <taxon>Salamandroidea</taxon>
        <taxon>Salamandridae</taxon>
        <taxon>Pleurodelinae</taxon>
        <taxon>Pleurodeles</taxon>
    </lineage>
</organism>
<dbReference type="Proteomes" id="UP001066276">
    <property type="component" value="Chromosome 9"/>
</dbReference>
<evidence type="ECO:0000256" key="1">
    <source>
        <dbReference type="SAM" id="SignalP"/>
    </source>
</evidence>
<feature type="chain" id="PRO_5043328123" evidence="1">
    <location>
        <begin position="19"/>
        <end position="122"/>
    </location>
</feature>
<proteinExistence type="predicted"/>
<dbReference type="EMBL" id="JANPWB010000013">
    <property type="protein sequence ID" value="KAJ1108606.1"/>
    <property type="molecule type" value="Genomic_DNA"/>
</dbReference>
<keyword evidence="1" id="KW-0732">Signal</keyword>
<reference evidence="2" key="1">
    <citation type="journal article" date="2022" name="bioRxiv">
        <title>Sequencing and chromosome-scale assembly of the giantPleurodeles waltlgenome.</title>
        <authorList>
            <person name="Brown T."/>
            <person name="Elewa A."/>
            <person name="Iarovenko S."/>
            <person name="Subramanian E."/>
            <person name="Araus A.J."/>
            <person name="Petzold A."/>
            <person name="Susuki M."/>
            <person name="Suzuki K.-i.T."/>
            <person name="Hayashi T."/>
            <person name="Toyoda A."/>
            <person name="Oliveira C."/>
            <person name="Osipova E."/>
            <person name="Leigh N.D."/>
            <person name="Simon A."/>
            <person name="Yun M.H."/>
        </authorList>
    </citation>
    <scope>NUCLEOTIDE SEQUENCE</scope>
    <source>
        <strain evidence="2">20211129_DDA</strain>
        <tissue evidence="2">Liver</tissue>
    </source>
</reference>
<sequence>MSKALALINGLLLPLVGQLREAFSLLGIAYDSYYRGLCLMLDIIPYSPAIRLNVIESFCALIERECLAAGVGTLGNLFCNGVLIPFNQLEEECELALGHFLAYGKLAAELGSLWHITNTVPE</sequence>
<accession>A0AAV7MXZ7</accession>
<keyword evidence="3" id="KW-1185">Reference proteome</keyword>
<evidence type="ECO:0000313" key="3">
    <source>
        <dbReference type="Proteomes" id="UP001066276"/>
    </source>
</evidence>
<protein>
    <submittedName>
        <fullName evidence="2">Uncharacterized protein</fullName>
    </submittedName>
</protein>
<name>A0AAV7MXZ7_PLEWA</name>
<comment type="caution">
    <text evidence="2">The sequence shown here is derived from an EMBL/GenBank/DDBJ whole genome shotgun (WGS) entry which is preliminary data.</text>
</comment>
<evidence type="ECO:0000313" key="2">
    <source>
        <dbReference type="EMBL" id="KAJ1108606.1"/>
    </source>
</evidence>